<dbReference type="EMBL" id="KQ947424">
    <property type="protein sequence ID" value="KUJ12542.1"/>
    <property type="molecule type" value="Genomic_DNA"/>
</dbReference>
<accession>A0A194WY65</accession>
<protein>
    <submittedName>
        <fullName evidence="1">Uncharacterized protein</fullName>
    </submittedName>
</protein>
<dbReference type="RefSeq" id="XP_018066897.1">
    <property type="nucleotide sequence ID" value="XM_018220358.1"/>
</dbReference>
<dbReference type="InParanoid" id="A0A194WY65"/>
<reference evidence="1 2" key="1">
    <citation type="submission" date="2015-10" db="EMBL/GenBank/DDBJ databases">
        <title>Full genome of DAOMC 229536 Phialocephala scopiformis, a fungal endophyte of spruce producing the potent anti-insectan compound rugulosin.</title>
        <authorList>
            <consortium name="DOE Joint Genome Institute"/>
            <person name="Walker A.K."/>
            <person name="Frasz S.L."/>
            <person name="Seifert K.A."/>
            <person name="Miller J.D."/>
            <person name="Mondo S.J."/>
            <person name="Labutti K."/>
            <person name="Lipzen A."/>
            <person name="Dockter R."/>
            <person name="Kennedy M."/>
            <person name="Grigoriev I.V."/>
            <person name="Spatafora J.W."/>
        </authorList>
    </citation>
    <scope>NUCLEOTIDE SEQUENCE [LARGE SCALE GENOMIC DNA]</scope>
    <source>
        <strain evidence="1 2">CBS 120377</strain>
    </source>
</reference>
<dbReference type="KEGG" id="psco:LY89DRAFT_738318"/>
<dbReference type="Proteomes" id="UP000070700">
    <property type="component" value="Unassembled WGS sequence"/>
</dbReference>
<keyword evidence="2" id="KW-1185">Reference proteome</keyword>
<evidence type="ECO:0000313" key="2">
    <source>
        <dbReference type="Proteomes" id="UP000070700"/>
    </source>
</evidence>
<organism evidence="1 2">
    <name type="scientific">Mollisia scopiformis</name>
    <name type="common">Conifer needle endophyte fungus</name>
    <name type="synonym">Phialocephala scopiformis</name>
    <dbReference type="NCBI Taxonomy" id="149040"/>
    <lineage>
        <taxon>Eukaryota</taxon>
        <taxon>Fungi</taxon>
        <taxon>Dikarya</taxon>
        <taxon>Ascomycota</taxon>
        <taxon>Pezizomycotina</taxon>
        <taxon>Leotiomycetes</taxon>
        <taxon>Helotiales</taxon>
        <taxon>Mollisiaceae</taxon>
        <taxon>Mollisia</taxon>
    </lineage>
</organism>
<name>A0A194WY65_MOLSC</name>
<proteinExistence type="predicted"/>
<evidence type="ECO:0000313" key="1">
    <source>
        <dbReference type="EMBL" id="KUJ12542.1"/>
    </source>
</evidence>
<sequence>MIVPPFPVEASGDSSYHALWPGMQPTDDSFVYQNVVDDWYPSQKNLRWDVSTWYGPDDAAGDYVEYQTYPVTVGDSITTDFQFHMPSGTWTETQIIEPGASGTTAGESPSAATINVAFKNFPNNAAILTQFLFVIELQGAATWNFGPLTFTSIIMTANTTSTAWCSNPVYSGSFTYKNTQPVATVVNGQCQCYVASLTFLAPSSTSAENAPAAVGSTGRFNVTHKPIKV</sequence>
<dbReference type="AlphaFoldDB" id="A0A194WY65"/>
<dbReference type="GeneID" id="28830084"/>
<dbReference type="OrthoDB" id="3360643at2759"/>
<gene>
    <name evidence="1" type="ORF">LY89DRAFT_738318</name>
</gene>